<evidence type="ECO:0000256" key="1">
    <source>
        <dbReference type="ARBA" id="ARBA00022726"/>
    </source>
</evidence>
<dbReference type="EC" id="1.7.1.7" evidence="6"/>
<feature type="binding site" evidence="7">
    <location>
        <begin position="246"/>
        <end position="248"/>
    </location>
    <ligand>
        <name>NAD(+)</name>
        <dbReference type="ChEBI" id="CHEBI:57540"/>
    </ligand>
</feature>
<dbReference type="PANTHER" id="PTHR43170">
    <property type="entry name" value="GMP REDUCTASE"/>
    <property type="match status" value="1"/>
</dbReference>
<reference evidence="10" key="1">
    <citation type="submission" date="2024-05" db="EMBL/GenBank/DDBJ databases">
        <title>Herbiconiux sp. A18JL235.</title>
        <authorList>
            <person name="Zhang G."/>
        </authorList>
    </citation>
    <scope>NUCLEOTIDE SEQUENCE</scope>
    <source>
        <strain evidence="10">A18JL235</strain>
    </source>
</reference>
<evidence type="ECO:0000256" key="8">
    <source>
        <dbReference type="PIRSR" id="PIRSR000130-4"/>
    </source>
</evidence>
<gene>
    <name evidence="6" type="primary">guaB1</name>
    <name evidence="10" type="ORF">ABFY20_08425</name>
</gene>
<dbReference type="GO" id="GO:0003938">
    <property type="term" value="F:IMP dehydrogenase activity"/>
    <property type="evidence" value="ECO:0007669"/>
    <property type="project" value="InterPro"/>
</dbReference>
<dbReference type="Gene3D" id="3.20.20.70">
    <property type="entry name" value="Aldolase class I"/>
    <property type="match status" value="1"/>
</dbReference>
<dbReference type="GO" id="GO:0006166">
    <property type="term" value="P:purine ribonucleoside salvage"/>
    <property type="evidence" value="ECO:0007669"/>
    <property type="project" value="UniProtKB-KW"/>
</dbReference>
<comment type="pathway">
    <text evidence="6">Purine metabolism; IMP biosynthesis via salvage pathway.</text>
</comment>
<feature type="binding site" evidence="6">
    <location>
        <begin position="296"/>
        <end position="298"/>
    </location>
    <ligand>
        <name>NADP(+)</name>
        <dbReference type="ChEBI" id="CHEBI:58349"/>
    </ligand>
</feature>
<evidence type="ECO:0000259" key="9">
    <source>
        <dbReference type="Pfam" id="PF00478"/>
    </source>
</evidence>
<dbReference type="EMBL" id="CP162511">
    <property type="protein sequence ID" value="XDI07110.1"/>
    <property type="molecule type" value="Genomic_DNA"/>
</dbReference>
<dbReference type="NCBIfam" id="NF005869">
    <property type="entry name" value="PRK07807.1"/>
    <property type="match status" value="1"/>
</dbReference>
<dbReference type="GO" id="GO:0005829">
    <property type="term" value="C:cytosol"/>
    <property type="evidence" value="ECO:0007669"/>
    <property type="project" value="TreeGrafter"/>
</dbReference>
<feature type="binding site" description="in other chain" evidence="8">
    <location>
        <position position="300"/>
    </location>
    <ligand>
        <name>K(+)</name>
        <dbReference type="ChEBI" id="CHEBI:29103"/>
        <note>ligand shared between two tetrameric partners</note>
    </ligand>
</feature>
<dbReference type="Pfam" id="PF00478">
    <property type="entry name" value="IMPDH"/>
    <property type="match status" value="1"/>
</dbReference>
<keyword evidence="5" id="KW-0129">CBS domain</keyword>
<protein>
    <recommendedName>
        <fullName evidence="6">GMP reductase</fullName>
        <ecNumber evidence="6">1.7.1.7</ecNumber>
    </recommendedName>
    <alternativeName>
        <fullName evidence="6">Guanosine 5'-monophosphate reductase</fullName>
        <shortName evidence="6">GMPR</shortName>
    </alternativeName>
</protein>
<proteinExistence type="inferred from homology"/>
<dbReference type="PIRSF" id="PIRSF000130">
    <property type="entry name" value="IMPDH"/>
    <property type="match status" value="1"/>
</dbReference>
<feature type="active site" description="Thioimidate intermediate" evidence="6">
    <location>
        <position position="303"/>
    </location>
</feature>
<dbReference type="AlphaFoldDB" id="A0AB39BL35"/>
<dbReference type="InterPro" id="IPR005990">
    <property type="entry name" value="IMP_DH"/>
</dbReference>
<dbReference type="InterPro" id="IPR046342">
    <property type="entry name" value="CBS_dom_sf"/>
</dbReference>
<feature type="binding site" evidence="6">
    <location>
        <begin position="246"/>
        <end position="248"/>
    </location>
    <ligand>
        <name>NADP(+)</name>
        <dbReference type="ChEBI" id="CHEBI:58349"/>
    </ligand>
</feature>
<dbReference type="GO" id="GO:0032264">
    <property type="term" value="P:IMP salvage"/>
    <property type="evidence" value="ECO:0007669"/>
    <property type="project" value="UniProtKB-UniRule"/>
</dbReference>
<dbReference type="NCBIfam" id="TIGR01303">
    <property type="entry name" value="IMP_DH_rel_1"/>
    <property type="match status" value="1"/>
</dbReference>
<feature type="domain" description="IMP dehydrogenase/GMP reductase" evidence="9">
    <location>
        <begin position="12"/>
        <end position="473"/>
    </location>
</feature>
<feature type="binding site" description="in other chain" evidence="8">
    <location>
        <position position="303"/>
    </location>
    <ligand>
        <name>K(+)</name>
        <dbReference type="ChEBI" id="CHEBI:29103"/>
        <note>ligand shared between two tetrameric partners</note>
    </ligand>
</feature>
<evidence type="ECO:0000256" key="3">
    <source>
        <dbReference type="ARBA" id="ARBA00022857"/>
    </source>
</evidence>
<dbReference type="InterPro" id="IPR005991">
    <property type="entry name" value="GUAB1"/>
</dbReference>
<evidence type="ECO:0000313" key="10">
    <source>
        <dbReference type="EMBL" id="XDI07110.1"/>
    </source>
</evidence>
<evidence type="ECO:0000256" key="2">
    <source>
        <dbReference type="ARBA" id="ARBA00022737"/>
    </source>
</evidence>
<comment type="similarity">
    <text evidence="6">Belongs to the IMPDH/GMPR family. GuaB1 subfamily.</text>
</comment>
<keyword evidence="8" id="KW-0630">Potassium</keyword>
<dbReference type="InterPro" id="IPR050139">
    <property type="entry name" value="GMP_reductase"/>
</dbReference>
<accession>A0AB39BL35</accession>
<feature type="binding site" evidence="7">
    <location>
        <begin position="296"/>
        <end position="298"/>
    </location>
    <ligand>
        <name>NAD(+)</name>
        <dbReference type="ChEBI" id="CHEBI:57540"/>
    </ligand>
</feature>
<sequence>MEFYGGPARDDLTYSDVFLIPSRSAVTSRLDVSLAPDDGTGATIPIVSANMNSVTGPRLAASLARRGGLGVLPQDMPLQQLAEAIRWVKAQPVDYDTPFEMRPEQTVEEALLLVPAVAGQGIVLHDGAGEYLGCIPAARLATALPDAKLGDLVHGALTSLSADDLDGPRDAFDAMVAADIDFAPVLRHGAVVGTLSRTSALRATLYSPAVDADGRLRVAAAVGINGDVVDKARALVAAGVDVLVVDTAHGHQEGMLRALQALGAAALGVPIAAGNVVTARAVNDLVDAGATILKVGVGPGAMCTTRMMTAVGRPQFSAVLETAAAAHERGAHVWADGGVRYPRDVALALAAGASSVMIGSWFAGTIEAPGTLHTDAEGRLYKESWGMASTKAVKERFGRLDAYELARKTLFAEGISSSRIYLDPLRPSLEDLLDMITSGVRSSFTYAGASTLAEFHDRALVGIQSAAGYEEGKALPVSW</sequence>
<name>A0AB39BL35_9MICO</name>
<evidence type="ECO:0000256" key="6">
    <source>
        <dbReference type="HAMAP-Rule" id="MF_02250"/>
    </source>
</evidence>
<comment type="catalytic activity">
    <reaction evidence="6">
        <text>IMP + NH4(+) + NADP(+) = GMP + NADPH + 2 H(+)</text>
        <dbReference type="Rhea" id="RHEA:17185"/>
        <dbReference type="ChEBI" id="CHEBI:15378"/>
        <dbReference type="ChEBI" id="CHEBI:28938"/>
        <dbReference type="ChEBI" id="CHEBI:57783"/>
        <dbReference type="ChEBI" id="CHEBI:58053"/>
        <dbReference type="ChEBI" id="CHEBI:58115"/>
        <dbReference type="ChEBI" id="CHEBI:58349"/>
        <dbReference type="EC" id="1.7.1.7"/>
    </reaction>
</comment>
<dbReference type="FunFam" id="3.20.20.70:FF:000424">
    <property type="entry name" value="Inosine-5'-monophosphate dehydrogenase 2"/>
    <property type="match status" value="1"/>
</dbReference>
<dbReference type="PANTHER" id="PTHR43170:SF5">
    <property type="entry name" value="GMP REDUCTASE"/>
    <property type="match status" value="1"/>
</dbReference>
<dbReference type="SUPFAM" id="SSF54631">
    <property type="entry name" value="CBS-domain pair"/>
    <property type="match status" value="1"/>
</dbReference>
<keyword evidence="3 6" id="KW-0521">NADP</keyword>
<keyword evidence="2" id="KW-0677">Repeat</keyword>
<dbReference type="SMART" id="SM01240">
    <property type="entry name" value="IMPDH"/>
    <property type="match status" value="1"/>
</dbReference>
<comment type="cofactor">
    <cofactor evidence="6">
        <name>a monovalent cation</name>
        <dbReference type="ChEBI" id="CHEBI:60242"/>
    </cofactor>
</comment>
<dbReference type="InterPro" id="IPR001093">
    <property type="entry name" value="IMP_DH_GMPRt"/>
</dbReference>
<dbReference type="SUPFAM" id="SSF51412">
    <property type="entry name" value="Inosine monophosphate dehydrogenase (IMPDH)"/>
    <property type="match status" value="1"/>
</dbReference>
<comment type="function">
    <text evidence="6">Involved in the purine-salvage pathway. Catalyzes the NADPH-dependent conversion of GMP to IMP.</text>
</comment>
<evidence type="ECO:0000256" key="7">
    <source>
        <dbReference type="PIRSR" id="PIRSR000130-3"/>
    </source>
</evidence>
<evidence type="ECO:0000256" key="4">
    <source>
        <dbReference type="ARBA" id="ARBA00023002"/>
    </source>
</evidence>
<dbReference type="CDD" id="cd00381">
    <property type="entry name" value="IMPDH"/>
    <property type="match status" value="1"/>
</dbReference>
<keyword evidence="1 6" id="KW-0660">Purine salvage</keyword>
<keyword evidence="4 6" id="KW-0560">Oxidoreductase</keyword>
<feature type="binding site" description="in other chain" evidence="8">
    <location>
        <position position="298"/>
    </location>
    <ligand>
        <name>K(+)</name>
        <dbReference type="ChEBI" id="CHEBI:29103"/>
        <note>ligand shared between two tetrameric partners</note>
    </ligand>
</feature>
<dbReference type="HAMAP" id="MF_02250">
    <property type="entry name" value="GMPR_GuaB1"/>
    <property type="match status" value="1"/>
</dbReference>
<dbReference type="RefSeq" id="WP_368499484.1">
    <property type="nucleotide sequence ID" value="NZ_CP162511.1"/>
</dbReference>
<keyword evidence="7" id="KW-0520">NAD</keyword>
<dbReference type="GO" id="GO:0003920">
    <property type="term" value="F:GMP reductase activity"/>
    <property type="evidence" value="ECO:0007669"/>
    <property type="project" value="UniProtKB-UniRule"/>
</dbReference>
<organism evidence="10">
    <name type="scientific">Herbiconiux sp. A18JL235</name>
    <dbReference type="NCBI Taxonomy" id="3152363"/>
    <lineage>
        <taxon>Bacteria</taxon>
        <taxon>Bacillati</taxon>
        <taxon>Actinomycetota</taxon>
        <taxon>Actinomycetes</taxon>
        <taxon>Micrococcales</taxon>
        <taxon>Microbacteriaceae</taxon>
        <taxon>Herbiconiux</taxon>
    </lineage>
</organism>
<evidence type="ECO:0000256" key="5">
    <source>
        <dbReference type="ARBA" id="ARBA00023122"/>
    </source>
</evidence>
<dbReference type="InterPro" id="IPR013785">
    <property type="entry name" value="Aldolase_TIM"/>
</dbReference>